<evidence type="ECO:0008006" key="6">
    <source>
        <dbReference type="Google" id="ProtNLM"/>
    </source>
</evidence>
<dbReference type="EnsemblMetazoa" id="GPPI041679-RA">
    <property type="protein sequence ID" value="GPPI041679-PA"/>
    <property type="gene ID" value="GPPI041679"/>
</dbReference>
<dbReference type="InterPro" id="IPR027417">
    <property type="entry name" value="P-loop_NTPase"/>
</dbReference>
<evidence type="ECO:0000313" key="4">
    <source>
        <dbReference type="EnsemblMetazoa" id="GPPI041679-PA"/>
    </source>
</evidence>
<dbReference type="Gene3D" id="3.40.50.300">
    <property type="entry name" value="P-loop containing nucleotide triphosphate hydrolases"/>
    <property type="match status" value="1"/>
</dbReference>
<dbReference type="EMBL" id="JXJN01021259">
    <property type="status" value="NOT_ANNOTATED_CDS"/>
    <property type="molecule type" value="Genomic_DNA"/>
</dbReference>
<dbReference type="Pfam" id="PF00025">
    <property type="entry name" value="Arf"/>
    <property type="match status" value="1"/>
</dbReference>
<dbReference type="GO" id="GO:0003924">
    <property type="term" value="F:GTPase activity"/>
    <property type="evidence" value="ECO:0007669"/>
    <property type="project" value="InterPro"/>
</dbReference>
<dbReference type="PANTHER" id="PTHR46688:SF1">
    <property type="entry name" value="ADP-RIBOSYLATION FACTOR-LIKE PROTEIN 16"/>
    <property type="match status" value="1"/>
</dbReference>
<reference evidence="5" key="1">
    <citation type="submission" date="2015-01" db="EMBL/GenBank/DDBJ databases">
        <authorList>
            <person name="Aksoy S."/>
            <person name="Warren W."/>
            <person name="Wilson R.K."/>
        </authorList>
    </citation>
    <scope>NUCLEOTIDE SEQUENCE [LARGE SCALE GENOMIC DNA]</scope>
    <source>
        <strain evidence="5">IAEA</strain>
    </source>
</reference>
<sequence>MSLARHPDCLCLGPKRSGKTHLLKALQDPDSIDETSYSTPTVGTSIYNIIFPTDGKDTFKSTGHMVKEEEDSLKIGKKGKAVVPLKSIRVLEIGGNMAPIWRQYFDGVKKLIYVVDTANLCQISSAGVLLYSILAEPRLQKVRILLVLSKMDYAYRQMRNEALLMLQMSKLQKQIRQTVTIVEASSVSKIGFSNIYDWLKIP</sequence>
<dbReference type="GO" id="GO:0005525">
    <property type="term" value="F:GTP binding"/>
    <property type="evidence" value="ECO:0007669"/>
    <property type="project" value="UniProtKB-KW"/>
</dbReference>
<dbReference type="VEuPathDB" id="VectorBase:GPPI041679"/>
<dbReference type="PANTHER" id="PTHR46688">
    <property type="entry name" value="ADP-RIBOSYLATION FACTOR-LIKE PROTEIN 16"/>
    <property type="match status" value="1"/>
</dbReference>
<dbReference type="AlphaFoldDB" id="A0A1B0BVE8"/>
<keyword evidence="5" id="KW-1185">Reference proteome</keyword>
<feature type="binding site" evidence="3">
    <location>
        <position position="95"/>
    </location>
    <ligand>
        <name>GTP</name>
        <dbReference type="ChEBI" id="CHEBI:37565"/>
    </ligand>
</feature>
<keyword evidence="2 3" id="KW-0342">GTP-binding</keyword>
<dbReference type="Proteomes" id="UP000092460">
    <property type="component" value="Unassembled WGS sequence"/>
</dbReference>
<protein>
    <recommendedName>
        <fullName evidence="6">ADP-ribosylation factor-like protein 16</fullName>
    </recommendedName>
</protein>
<dbReference type="InterPro" id="IPR006689">
    <property type="entry name" value="Small_GTPase_ARF/SAR"/>
</dbReference>
<dbReference type="SUPFAM" id="SSF52540">
    <property type="entry name" value="P-loop containing nucleoside triphosphate hydrolases"/>
    <property type="match status" value="1"/>
</dbReference>
<name>A0A1B0BVE8_9MUSC</name>
<evidence type="ECO:0000256" key="2">
    <source>
        <dbReference type="ARBA" id="ARBA00023134"/>
    </source>
</evidence>
<dbReference type="STRING" id="67801.A0A1B0BVE8"/>
<keyword evidence="1 3" id="KW-0547">Nucleotide-binding</keyword>
<evidence type="ECO:0000256" key="1">
    <source>
        <dbReference type="ARBA" id="ARBA00022741"/>
    </source>
</evidence>
<evidence type="ECO:0000313" key="5">
    <source>
        <dbReference type="Proteomes" id="UP000092460"/>
    </source>
</evidence>
<accession>A0A1B0BVE8</accession>
<reference evidence="4" key="2">
    <citation type="submission" date="2020-05" db="UniProtKB">
        <authorList>
            <consortium name="EnsemblMetazoa"/>
        </authorList>
    </citation>
    <scope>IDENTIFICATION</scope>
    <source>
        <strain evidence="4">IAEA</strain>
    </source>
</reference>
<organism evidence="4 5">
    <name type="scientific">Glossina palpalis gambiensis</name>
    <dbReference type="NCBI Taxonomy" id="67801"/>
    <lineage>
        <taxon>Eukaryota</taxon>
        <taxon>Metazoa</taxon>
        <taxon>Ecdysozoa</taxon>
        <taxon>Arthropoda</taxon>
        <taxon>Hexapoda</taxon>
        <taxon>Insecta</taxon>
        <taxon>Pterygota</taxon>
        <taxon>Neoptera</taxon>
        <taxon>Endopterygota</taxon>
        <taxon>Diptera</taxon>
        <taxon>Brachycera</taxon>
        <taxon>Muscomorpha</taxon>
        <taxon>Hippoboscoidea</taxon>
        <taxon>Glossinidae</taxon>
        <taxon>Glossina</taxon>
    </lineage>
</organism>
<evidence type="ECO:0000256" key="3">
    <source>
        <dbReference type="PIRSR" id="PIRSR606689-1"/>
    </source>
</evidence>
<proteinExistence type="predicted"/>
<dbReference type="PROSITE" id="PS51417">
    <property type="entry name" value="ARF"/>
    <property type="match status" value="1"/>
</dbReference>